<dbReference type="AlphaFoldDB" id="A0AAJ4XTF6"/>
<comment type="caution">
    <text evidence="2">The sequence shown here is derived from an EMBL/GenBank/DDBJ whole genome shotgun (WGS) entry which is preliminary data.</text>
</comment>
<evidence type="ECO:0000313" key="3">
    <source>
        <dbReference type="Proteomes" id="UP001294444"/>
    </source>
</evidence>
<feature type="region of interest" description="Disordered" evidence="1">
    <location>
        <begin position="155"/>
        <end position="178"/>
    </location>
</feature>
<gene>
    <name evidence="2" type="ORF">MEPE_06346</name>
</gene>
<accession>A0AAJ4XTF6</accession>
<protein>
    <submittedName>
        <fullName evidence="2">Uncharacterized protein</fullName>
    </submittedName>
</protein>
<evidence type="ECO:0000313" key="2">
    <source>
        <dbReference type="EMBL" id="SNX87636.1"/>
    </source>
</evidence>
<proteinExistence type="predicted"/>
<feature type="region of interest" description="Disordered" evidence="1">
    <location>
        <begin position="61"/>
        <end position="86"/>
    </location>
</feature>
<reference evidence="2" key="1">
    <citation type="submission" date="2023-10" db="EMBL/GenBank/DDBJ databases">
        <authorList>
            <person name="Guldener U."/>
        </authorList>
    </citation>
    <scope>NUCLEOTIDE SEQUENCE</scope>
    <source>
        <strain evidence="2">Mp4</strain>
    </source>
</reference>
<organism evidence="2 3">
    <name type="scientific">Melanopsichium pennsylvanicum</name>
    <dbReference type="NCBI Taxonomy" id="63383"/>
    <lineage>
        <taxon>Eukaryota</taxon>
        <taxon>Fungi</taxon>
        <taxon>Dikarya</taxon>
        <taxon>Basidiomycota</taxon>
        <taxon>Ustilaginomycotina</taxon>
        <taxon>Ustilaginomycetes</taxon>
        <taxon>Ustilaginales</taxon>
        <taxon>Ustilaginaceae</taxon>
        <taxon>Melanopsichium</taxon>
    </lineage>
</organism>
<dbReference type="Proteomes" id="UP001294444">
    <property type="component" value="Unassembled WGS sequence"/>
</dbReference>
<evidence type="ECO:0000256" key="1">
    <source>
        <dbReference type="SAM" id="MobiDB-lite"/>
    </source>
</evidence>
<sequence length="226" mass="25025">MQSAETSSTRSSVGHNLLLQRRGGMTSLQWSIAAKPHQPSLSHRLSSDVLGKQIQAHTIKKENSNLAHPEQALKQSPHVRSSRRTDVVRPPRIEHFPLSGNRRQRASLCMPTSKVPFLLPADSGAQRMVHDRRHIPHNPTRGSLLHLDTLSECNTSPHDTSEMSLDQPSMSMHKLKPPSLGLASSVGCTSFQVTEDTLQNNRILQESKCERIVLAGLCRICGNGQF</sequence>
<keyword evidence="3" id="KW-1185">Reference proteome</keyword>
<feature type="compositionally biased region" description="Polar residues" evidence="1">
    <location>
        <begin position="155"/>
        <end position="170"/>
    </location>
</feature>
<name>A0AAJ4XTF6_9BASI</name>
<dbReference type="EMBL" id="OAPG01000020">
    <property type="protein sequence ID" value="SNX87636.1"/>
    <property type="molecule type" value="Genomic_DNA"/>
</dbReference>